<dbReference type="InterPro" id="IPR003029">
    <property type="entry name" value="S1_domain"/>
</dbReference>
<evidence type="ECO:0000313" key="3">
    <source>
        <dbReference type="Proteomes" id="UP000019150"/>
    </source>
</evidence>
<gene>
    <name evidence="2" type="ORF">NONO_c64750</name>
</gene>
<organism evidence="2 3">
    <name type="scientific">Nocardia nova SH22a</name>
    <dbReference type="NCBI Taxonomy" id="1415166"/>
    <lineage>
        <taxon>Bacteria</taxon>
        <taxon>Bacillati</taxon>
        <taxon>Actinomycetota</taxon>
        <taxon>Actinomycetes</taxon>
        <taxon>Mycobacteriales</taxon>
        <taxon>Nocardiaceae</taxon>
        <taxon>Nocardia</taxon>
    </lineage>
</organism>
<dbReference type="HOGENOM" id="CLU_737385_0_0_11"/>
<dbReference type="KEGG" id="nno:NONO_c64750"/>
<dbReference type="PATRIC" id="fig|1415166.3.peg.6655"/>
<dbReference type="RefSeq" id="WP_025352564.1">
    <property type="nucleotide sequence ID" value="NZ_CP006850.1"/>
</dbReference>
<reference evidence="2 3" key="1">
    <citation type="journal article" date="2014" name="Appl. Environ. Microbiol.">
        <title>Insights into the Microbial Degradation of Rubber and Gutta-Percha by Analysis of the Complete Genome of Nocardia nova SH22a.</title>
        <authorList>
            <person name="Luo Q."/>
            <person name="Hiessl S."/>
            <person name="Poehlein A."/>
            <person name="Daniel R."/>
            <person name="Steinbuchel A."/>
        </authorList>
    </citation>
    <scope>NUCLEOTIDE SEQUENCE [LARGE SCALE GENOMIC DNA]</scope>
    <source>
        <strain evidence="2">SH22a</strain>
    </source>
</reference>
<evidence type="ECO:0000313" key="2">
    <source>
        <dbReference type="EMBL" id="AHH21245.1"/>
    </source>
</evidence>
<accession>W5TPE7</accession>
<dbReference type="eggNOG" id="ENOG50337WT">
    <property type="taxonomic scope" value="Bacteria"/>
</dbReference>
<dbReference type="EMBL" id="CP006850">
    <property type="protein sequence ID" value="AHH21245.1"/>
    <property type="molecule type" value="Genomic_DNA"/>
</dbReference>
<name>W5TPE7_9NOCA</name>
<dbReference type="AlphaFoldDB" id="W5TPE7"/>
<dbReference type="PROSITE" id="PS50126">
    <property type="entry name" value="S1"/>
    <property type="match status" value="1"/>
</dbReference>
<dbReference type="STRING" id="1415166.NONO_c64750"/>
<dbReference type="GO" id="GO:0003676">
    <property type="term" value="F:nucleic acid binding"/>
    <property type="evidence" value="ECO:0007669"/>
    <property type="project" value="InterPro"/>
</dbReference>
<proteinExistence type="predicted"/>
<dbReference type="Proteomes" id="UP000019150">
    <property type="component" value="Chromosome"/>
</dbReference>
<evidence type="ECO:0000259" key="1">
    <source>
        <dbReference type="PROSITE" id="PS50126"/>
    </source>
</evidence>
<protein>
    <recommendedName>
        <fullName evidence="1">S1 motif domain-containing protein</fullName>
    </recommendedName>
</protein>
<sequence>MAQPGAHDGTERSSDTTLSKSEWLSYAEFGERFVVHAVNRDRIEAAVSGMAGRGMVIGPFSIGPAGLAGLVAEGKVGKPVIARSEPRVTFEVRVPVSMHLTVTLGGQQFRVEATVEIDLTLHARTADPLVIVIDVPRVRARDVSFAVRAEAVGAAVDVLLDPIATLVRREVAARLNAMLADPAARRGRVFDVEAIMNRTRSDHVLRTDFEWIDYAEFGRRFFPLIVTADRVRDVVEGLAGRAIEVGPLRTGPGDAATVGVKGIVRMPRLTRRQGDDPVSFDLAIPVGLDITVDVLKANRYRAEVEVALLLVARAGEPLLIVIDAMPPRSTDVTVDLQAEGWRAKVLGSVGKIRRQIAAQVAQVIRAELADPRGRTIDVAGRIDSATS</sequence>
<feature type="domain" description="S1 motif" evidence="1">
    <location>
        <begin position="223"/>
        <end position="309"/>
    </location>
</feature>
<keyword evidence="3" id="KW-1185">Reference proteome</keyword>